<dbReference type="GO" id="GO:0020037">
    <property type="term" value="F:heme binding"/>
    <property type="evidence" value="ECO:0007669"/>
    <property type="project" value="InterPro"/>
</dbReference>
<comment type="similarity">
    <text evidence="5">Belongs to the cytochrome P450 family.</text>
</comment>
<accession>A0A9J6BSJ8</accession>
<sequence length="483" mass="55828">MKLRKVRASVPPGPWRNHIPFIGYLPFLNPTQPHKSLFELSKKYGNIFSLQLGSIFTVILADSTLIREAFRRDEFSGRAPLYVTHGIFHGYGIICTEGEFWKDQRALVHKFLRDMGMIKFGIKREAMQQRIMEGINLCILEIEKLSSQTINPFNILINTVGNIVNDFVFGIKYDWNADTWKYLKYLQEEGIKLVGLNAGANFLPILRYLPNNRRNMNFVLTGKEEQHKVYDTIVDNCMRALDTSMEYRDCILKRFLLEKRDRERRHDELAGNCSRVQLNHLLADIFGASLDTTLGTLRWYLLLIAINNEHQDQIYDEMQKNGIKETYFLDDIESMPYLRATIAEAMRLKSVVPCGIPHGNSNQQTTLGGYTIPKNTMILPLQYAVHMNENLWPQPQIYNPNRFIDEDGKFFTSSHFIPFQAGKRMCLGEELAKMFLNLFAANILLNFNIKLGSDPDKLDLSGICGLTLSPPEHFLIFEKRQRN</sequence>
<dbReference type="Pfam" id="PF00067">
    <property type="entry name" value="p450"/>
    <property type="match status" value="1"/>
</dbReference>
<evidence type="ECO:0000256" key="11">
    <source>
        <dbReference type="ARBA" id="ARBA00023004"/>
    </source>
</evidence>
<dbReference type="FunFam" id="1.10.630.10:FF:000238">
    <property type="entry name" value="Cytochrome P450 2A6"/>
    <property type="match status" value="1"/>
</dbReference>
<keyword evidence="12" id="KW-0503">Monooxygenase</keyword>
<organism evidence="15 16">
    <name type="scientific">Polypedilum vanderplanki</name>
    <name type="common">Sleeping chironomid midge</name>
    <dbReference type="NCBI Taxonomy" id="319348"/>
    <lineage>
        <taxon>Eukaryota</taxon>
        <taxon>Metazoa</taxon>
        <taxon>Ecdysozoa</taxon>
        <taxon>Arthropoda</taxon>
        <taxon>Hexapoda</taxon>
        <taxon>Insecta</taxon>
        <taxon>Pterygota</taxon>
        <taxon>Neoptera</taxon>
        <taxon>Endopterygota</taxon>
        <taxon>Diptera</taxon>
        <taxon>Nematocera</taxon>
        <taxon>Chironomoidea</taxon>
        <taxon>Chironomidae</taxon>
        <taxon>Chironominae</taxon>
        <taxon>Polypedilum</taxon>
        <taxon>Polypedilum</taxon>
    </lineage>
</organism>
<comment type="subcellular location">
    <subcellularLocation>
        <location evidence="4">Endoplasmic reticulum membrane</location>
        <topology evidence="4">Peripheral membrane protein</topology>
    </subcellularLocation>
    <subcellularLocation>
        <location evidence="3">Microsome membrane</location>
        <topology evidence="3">Peripheral membrane protein</topology>
    </subcellularLocation>
</comment>
<evidence type="ECO:0000256" key="8">
    <source>
        <dbReference type="ARBA" id="ARBA00022824"/>
    </source>
</evidence>
<evidence type="ECO:0000313" key="16">
    <source>
        <dbReference type="Proteomes" id="UP001107558"/>
    </source>
</evidence>
<dbReference type="GO" id="GO:0006805">
    <property type="term" value="P:xenobiotic metabolic process"/>
    <property type="evidence" value="ECO:0007669"/>
    <property type="project" value="TreeGrafter"/>
</dbReference>
<dbReference type="OrthoDB" id="1844152at2759"/>
<keyword evidence="10" id="KW-0560">Oxidoreductase</keyword>
<keyword evidence="7 14" id="KW-0479">Metal-binding</keyword>
<keyword evidence="6 14" id="KW-0349">Heme</keyword>
<comment type="cofactor">
    <cofactor evidence="1 14">
        <name>heme</name>
        <dbReference type="ChEBI" id="CHEBI:30413"/>
    </cofactor>
</comment>
<keyword evidence="9" id="KW-0492">Microsome</keyword>
<name>A0A9J6BSJ8_POLVA</name>
<proteinExistence type="inferred from homology"/>
<dbReference type="GO" id="GO:0005506">
    <property type="term" value="F:iron ion binding"/>
    <property type="evidence" value="ECO:0007669"/>
    <property type="project" value="InterPro"/>
</dbReference>
<keyword evidence="13" id="KW-0472">Membrane</keyword>
<dbReference type="Proteomes" id="UP001107558">
    <property type="component" value="Chromosome 3"/>
</dbReference>
<evidence type="ECO:0000313" key="15">
    <source>
        <dbReference type="EMBL" id="KAG5672815.1"/>
    </source>
</evidence>
<dbReference type="InterPro" id="IPR001128">
    <property type="entry name" value="Cyt_P450"/>
</dbReference>
<evidence type="ECO:0000256" key="14">
    <source>
        <dbReference type="PIRSR" id="PIRSR602401-1"/>
    </source>
</evidence>
<dbReference type="PRINTS" id="PR00385">
    <property type="entry name" value="P450"/>
</dbReference>
<comment type="caution">
    <text evidence="15">The sequence shown here is derived from an EMBL/GenBank/DDBJ whole genome shotgun (WGS) entry which is preliminary data.</text>
</comment>
<evidence type="ECO:0000256" key="1">
    <source>
        <dbReference type="ARBA" id="ARBA00001971"/>
    </source>
</evidence>
<dbReference type="InterPro" id="IPR050182">
    <property type="entry name" value="Cytochrome_P450_fam2"/>
</dbReference>
<dbReference type="Gene3D" id="1.10.630.10">
    <property type="entry name" value="Cytochrome P450"/>
    <property type="match status" value="1"/>
</dbReference>
<dbReference type="PANTHER" id="PTHR24300:SF403">
    <property type="entry name" value="CYTOCHROME P450 306A1"/>
    <property type="match status" value="1"/>
</dbReference>
<dbReference type="AlphaFoldDB" id="A0A9J6BSJ8"/>
<dbReference type="PRINTS" id="PR00463">
    <property type="entry name" value="EP450I"/>
</dbReference>
<dbReference type="InterPro" id="IPR036396">
    <property type="entry name" value="Cyt_P450_sf"/>
</dbReference>
<evidence type="ECO:0000256" key="7">
    <source>
        <dbReference type="ARBA" id="ARBA00022723"/>
    </source>
</evidence>
<evidence type="ECO:0000256" key="13">
    <source>
        <dbReference type="ARBA" id="ARBA00023136"/>
    </source>
</evidence>
<protein>
    <recommendedName>
        <fullName evidence="17">Cytochrome P450</fullName>
    </recommendedName>
</protein>
<dbReference type="PANTHER" id="PTHR24300">
    <property type="entry name" value="CYTOCHROME P450 508A4-RELATED"/>
    <property type="match status" value="1"/>
</dbReference>
<evidence type="ECO:0000256" key="2">
    <source>
        <dbReference type="ARBA" id="ARBA00003690"/>
    </source>
</evidence>
<keyword evidence="11 14" id="KW-0408">Iron</keyword>
<evidence type="ECO:0000256" key="9">
    <source>
        <dbReference type="ARBA" id="ARBA00022848"/>
    </source>
</evidence>
<evidence type="ECO:0000256" key="12">
    <source>
        <dbReference type="ARBA" id="ARBA00023033"/>
    </source>
</evidence>
<reference evidence="15" key="1">
    <citation type="submission" date="2021-03" db="EMBL/GenBank/DDBJ databases">
        <title>Chromosome level genome of the anhydrobiotic midge Polypedilum vanderplanki.</title>
        <authorList>
            <person name="Yoshida Y."/>
            <person name="Kikawada T."/>
            <person name="Gusev O."/>
        </authorList>
    </citation>
    <scope>NUCLEOTIDE SEQUENCE</scope>
    <source>
        <strain evidence="15">NIAS01</strain>
        <tissue evidence="15">Whole body or cell culture</tissue>
    </source>
</reference>
<dbReference type="InterPro" id="IPR002401">
    <property type="entry name" value="Cyt_P450_E_grp-I"/>
</dbReference>
<dbReference type="GO" id="GO:0016712">
    <property type="term" value="F:oxidoreductase activity, acting on paired donors, with incorporation or reduction of molecular oxygen, reduced flavin or flavoprotein as one donor, and incorporation of one atom of oxygen"/>
    <property type="evidence" value="ECO:0007669"/>
    <property type="project" value="TreeGrafter"/>
</dbReference>
<comment type="function">
    <text evidence="2">May be involved in the metabolism of insect hormones and in the breakdown of synthetic insecticides.</text>
</comment>
<evidence type="ECO:0000256" key="10">
    <source>
        <dbReference type="ARBA" id="ARBA00023002"/>
    </source>
</evidence>
<evidence type="ECO:0000256" key="5">
    <source>
        <dbReference type="ARBA" id="ARBA00010617"/>
    </source>
</evidence>
<dbReference type="GO" id="GO:0005789">
    <property type="term" value="C:endoplasmic reticulum membrane"/>
    <property type="evidence" value="ECO:0007669"/>
    <property type="project" value="UniProtKB-SubCell"/>
</dbReference>
<evidence type="ECO:0008006" key="17">
    <source>
        <dbReference type="Google" id="ProtNLM"/>
    </source>
</evidence>
<evidence type="ECO:0000256" key="4">
    <source>
        <dbReference type="ARBA" id="ARBA00004406"/>
    </source>
</evidence>
<keyword evidence="16" id="KW-1185">Reference proteome</keyword>
<evidence type="ECO:0000256" key="3">
    <source>
        <dbReference type="ARBA" id="ARBA00004174"/>
    </source>
</evidence>
<dbReference type="EMBL" id="JADBJN010000003">
    <property type="protein sequence ID" value="KAG5672815.1"/>
    <property type="molecule type" value="Genomic_DNA"/>
</dbReference>
<gene>
    <name evidence="15" type="ORF">PVAND_002905</name>
</gene>
<feature type="binding site" description="axial binding residue" evidence="14">
    <location>
        <position position="426"/>
    </location>
    <ligand>
        <name>heme</name>
        <dbReference type="ChEBI" id="CHEBI:30413"/>
    </ligand>
    <ligandPart>
        <name>Fe</name>
        <dbReference type="ChEBI" id="CHEBI:18248"/>
    </ligandPart>
</feature>
<dbReference type="GO" id="GO:0006082">
    <property type="term" value="P:organic acid metabolic process"/>
    <property type="evidence" value="ECO:0007669"/>
    <property type="project" value="TreeGrafter"/>
</dbReference>
<dbReference type="SUPFAM" id="SSF48264">
    <property type="entry name" value="Cytochrome P450"/>
    <property type="match status" value="1"/>
</dbReference>
<evidence type="ECO:0000256" key="6">
    <source>
        <dbReference type="ARBA" id="ARBA00022617"/>
    </source>
</evidence>
<keyword evidence="8" id="KW-0256">Endoplasmic reticulum</keyword>
<dbReference type="GO" id="GO:0008395">
    <property type="term" value="F:steroid hydroxylase activity"/>
    <property type="evidence" value="ECO:0007669"/>
    <property type="project" value="TreeGrafter"/>
</dbReference>